<evidence type="ECO:0000256" key="1">
    <source>
        <dbReference type="ARBA" id="ARBA00010634"/>
    </source>
</evidence>
<gene>
    <name evidence="4" type="ORF">LPB142_16685</name>
</gene>
<dbReference type="AlphaFoldDB" id="A0A1D9MHA3"/>
<feature type="chain" id="PRO_5009443724" description="VacJ lipoprotein" evidence="3">
    <location>
        <begin position="26"/>
        <end position="247"/>
    </location>
</feature>
<keyword evidence="2 3" id="KW-0732">Signal</keyword>
<dbReference type="PRINTS" id="PR01805">
    <property type="entry name" value="VACJLIPOPROT"/>
</dbReference>
<evidence type="ECO:0000256" key="2">
    <source>
        <dbReference type="ARBA" id="ARBA00022729"/>
    </source>
</evidence>
<reference evidence="4 5" key="1">
    <citation type="submission" date="2016-10" db="EMBL/GenBank/DDBJ databases">
        <title>Rhodobacter sp. LPB0142, isolated from sea water.</title>
        <authorList>
            <person name="Kim E."/>
            <person name="Yi H."/>
        </authorList>
    </citation>
    <scope>NUCLEOTIDE SEQUENCE [LARGE SCALE GENOMIC DNA]</scope>
    <source>
        <strain evidence="4 5">LPB0142</strain>
    </source>
</reference>
<sequence>MERKTQSRKMPLRAVTFAVIAAVLAGCGGKPPAPGEIWDPYEAQNRRVHALNTKIDSLALRRASLPGPVGRAASNAANNLGLPAAVVNSLLQAEGEHAVRNSLRFVINSTIGLAGVFDPAGAMGVQEASTDFGATLARWGWGEGAYVELPVLGPSTERDALGRVVDLVIDPLNFTLRGTEAQVAAGVKMAGRIGDRQRYGDTIDSVLYDSADSYAQTRLYYLQSRRHELGQTAAEDSYDPYEDPYHE</sequence>
<comment type="similarity">
    <text evidence="1">Belongs to the MlaA family.</text>
</comment>
<dbReference type="PANTHER" id="PTHR30035:SF3">
    <property type="entry name" value="INTERMEMBRANE PHOSPHOLIPID TRANSPORT SYSTEM LIPOPROTEIN MLAA"/>
    <property type="match status" value="1"/>
</dbReference>
<dbReference type="STRING" id="1850250.LPB142_16685"/>
<dbReference type="PANTHER" id="PTHR30035">
    <property type="entry name" value="LIPOPROTEIN VACJ-RELATED"/>
    <property type="match status" value="1"/>
</dbReference>
<proteinExistence type="inferred from homology"/>
<dbReference type="InterPro" id="IPR007428">
    <property type="entry name" value="MlaA"/>
</dbReference>
<dbReference type="GO" id="GO:0120010">
    <property type="term" value="P:intermembrane phospholipid transfer"/>
    <property type="evidence" value="ECO:0007669"/>
    <property type="project" value="TreeGrafter"/>
</dbReference>
<organism evidence="4 5">
    <name type="scientific">Rhodobacter xanthinilyticus</name>
    <dbReference type="NCBI Taxonomy" id="1850250"/>
    <lineage>
        <taxon>Bacteria</taxon>
        <taxon>Pseudomonadati</taxon>
        <taxon>Pseudomonadota</taxon>
        <taxon>Alphaproteobacteria</taxon>
        <taxon>Rhodobacterales</taxon>
        <taxon>Rhodobacter group</taxon>
        <taxon>Rhodobacter</taxon>
    </lineage>
</organism>
<dbReference type="Proteomes" id="UP000176562">
    <property type="component" value="Chromosome"/>
</dbReference>
<name>A0A1D9MHA3_9RHOB</name>
<dbReference type="GO" id="GO:0016020">
    <property type="term" value="C:membrane"/>
    <property type="evidence" value="ECO:0007669"/>
    <property type="project" value="InterPro"/>
</dbReference>
<accession>A0A1D9MHA3</accession>
<dbReference type="PROSITE" id="PS51257">
    <property type="entry name" value="PROKAR_LIPOPROTEIN"/>
    <property type="match status" value="1"/>
</dbReference>
<evidence type="ECO:0000313" key="4">
    <source>
        <dbReference type="EMBL" id="AOZ71149.1"/>
    </source>
</evidence>
<keyword evidence="5" id="KW-1185">Reference proteome</keyword>
<dbReference type="Pfam" id="PF04333">
    <property type="entry name" value="MlaA"/>
    <property type="match status" value="1"/>
</dbReference>
<dbReference type="EMBL" id="CP017781">
    <property type="protein sequence ID" value="AOZ71149.1"/>
    <property type="molecule type" value="Genomic_DNA"/>
</dbReference>
<evidence type="ECO:0008006" key="6">
    <source>
        <dbReference type="Google" id="ProtNLM"/>
    </source>
</evidence>
<evidence type="ECO:0000256" key="3">
    <source>
        <dbReference type="SAM" id="SignalP"/>
    </source>
</evidence>
<dbReference type="KEGG" id="rhp:LPB142_16685"/>
<feature type="signal peptide" evidence="3">
    <location>
        <begin position="1"/>
        <end position="25"/>
    </location>
</feature>
<evidence type="ECO:0000313" key="5">
    <source>
        <dbReference type="Proteomes" id="UP000176562"/>
    </source>
</evidence>
<protein>
    <recommendedName>
        <fullName evidence="6">VacJ lipoprotein</fullName>
    </recommendedName>
</protein>